<feature type="signal peptide" evidence="1">
    <location>
        <begin position="1"/>
        <end position="23"/>
    </location>
</feature>
<keyword evidence="4" id="KW-1185">Reference proteome</keyword>
<keyword evidence="1" id="KW-0732">Signal</keyword>
<dbReference type="OrthoDB" id="6564264at2"/>
<evidence type="ECO:0000313" key="3">
    <source>
        <dbReference type="EMBL" id="SER25682.1"/>
    </source>
</evidence>
<evidence type="ECO:0000259" key="2">
    <source>
        <dbReference type="Pfam" id="PF07007"/>
    </source>
</evidence>
<name>A0A1H9MPR6_9GAMM</name>
<gene>
    <name evidence="3" type="ORF">SAMN05216522_11728</name>
</gene>
<accession>A0A1H9MPR6</accession>
<dbReference type="STRING" id="988801.SAMN05216522_11728"/>
<dbReference type="EMBL" id="FOGC01000017">
    <property type="protein sequence ID" value="SER25682.1"/>
    <property type="molecule type" value="Genomic_DNA"/>
</dbReference>
<proteinExistence type="predicted"/>
<protein>
    <recommendedName>
        <fullName evidence="2">Lysozyme inhibitor LprI-like N-terminal domain-containing protein</fullName>
    </recommendedName>
</protein>
<dbReference type="Proteomes" id="UP000242515">
    <property type="component" value="Unassembled WGS sequence"/>
</dbReference>
<organism evidence="3 4">
    <name type="scientific">Rosenbergiella nectarea</name>
    <dbReference type="NCBI Taxonomy" id="988801"/>
    <lineage>
        <taxon>Bacteria</taxon>
        <taxon>Pseudomonadati</taxon>
        <taxon>Pseudomonadota</taxon>
        <taxon>Gammaproteobacteria</taxon>
        <taxon>Enterobacterales</taxon>
        <taxon>Erwiniaceae</taxon>
        <taxon>Rosenbergiella</taxon>
    </lineage>
</organism>
<dbReference type="Gene3D" id="1.20.1270.180">
    <property type="match status" value="1"/>
</dbReference>
<dbReference type="InterPro" id="IPR009739">
    <property type="entry name" value="LprI-like_N"/>
</dbReference>
<dbReference type="Pfam" id="PF07007">
    <property type="entry name" value="LprI"/>
    <property type="match status" value="1"/>
</dbReference>
<dbReference type="AlphaFoldDB" id="A0A1H9MPR6"/>
<dbReference type="RefSeq" id="WP_092678316.1">
    <property type="nucleotide sequence ID" value="NZ_FOGC01000017.1"/>
</dbReference>
<evidence type="ECO:0000313" key="4">
    <source>
        <dbReference type="Proteomes" id="UP000242515"/>
    </source>
</evidence>
<feature type="domain" description="Lysozyme inhibitor LprI-like N-terminal" evidence="2">
    <location>
        <begin position="48"/>
        <end position="142"/>
    </location>
</feature>
<feature type="chain" id="PRO_5017452947" description="Lysozyme inhibitor LprI-like N-terminal domain-containing protein" evidence="1">
    <location>
        <begin position="24"/>
        <end position="153"/>
    </location>
</feature>
<evidence type="ECO:0000256" key="1">
    <source>
        <dbReference type="SAM" id="SignalP"/>
    </source>
</evidence>
<sequence length="153" mass="17706">MMRFFFYYIFCTVFSAFTINSYAKSNSGSIVDNKNISACIEKYGDNNSECLGSLSELTEKKLNTIYQEKLNEISHYDYSQWWMGEKKQREEMRDAFIRSQNLWSAYRQDYCKSASTGAEGIEGYGAILLSCLINMGIRRIDEIRMVHPDLSDG</sequence>
<reference evidence="4" key="1">
    <citation type="submission" date="2016-10" db="EMBL/GenBank/DDBJ databases">
        <authorList>
            <person name="Varghese N."/>
            <person name="Submissions S."/>
        </authorList>
    </citation>
    <scope>NUCLEOTIDE SEQUENCE [LARGE SCALE GENOMIC DNA]</scope>
    <source>
        <strain evidence="4">8N4</strain>
    </source>
</reference>